<name>A0A9P0LCR6_ACAOB</name>
<sequence length="173" mass="20580">MGNEQRTFVINHIKRFPRYTSHYSRKANSQTKYLSSDSNIKIVYDLYKTTCKDEKKIPVKLSYYRYIFNSEFNLRFHRPHSVTCFRCDSHQNIIKYPNDDSKVSHSKVQVALHQKRFENAINMKKSDIEKYRLSTNTVVVCFDLQQSLPTPLLTTSKNKPMKMKNKISIWMKV</sequence>
<accession>A0A9P0LCR6</accession>
<reference evidence="1" key="1">
    <citation type="submission" date="2022-03" db="EMBL/GenBank/DDBJ databases">
        <authorList>
            <person name="Sayadi A."/>
        </authorList>
    </citation>
    <scope>NUCLEOTIDE SEQUENCE</scope>
</reference>
<evidence type="ECO:0000313" key="1">
    <source>
        <dbReference type="EMBL" id="CAH1994157.1"/>
    </source>
</evidence>
<evidence type="ECO:0000313" key="2">
    <source>
        <dbReference type="Proteomes" id="UP001152888"/>
    </source>
</evidence>
<dbReference type="PANTHER" id="PTHR10773:SF19">
    <property type="match status" value="1"/>
</dbReference>
<dbReference type="AlphaFoldDB" id="A0A9P0LCR6"/>
<comment type="caution">
    <text evidence="1">The sequence shown here is derived from an EMBL/GenBank/DDBJ whole genome shotgun (WGS) entry which is preliminary data.</text>
</comment>
<dbReference type="OrthoDB" id="6774547at2759"/>
<dbReference type="Proteomes" id="UP001152888">
    <property type="component" value="Unassembled WGS sequence"/>
</dbReference>
<protein>
    <submittedName>
        <fullName evidence="1">Uncharacterized protein</fullName>
    </submittedName>
</protein>
<dbReference type="EMBL" id="CAKOFQ010007191">
    <property type="protein sequence ID" value="CAH1994157.1"/>
    <property type="molecule type" value="Genomic_DNA"/>
</dbReference>
<gene>
    <name evidence="1" type="ORF">ACAOBT_LOCUS21942</name>
</gene>
<organism evidence="1 2">
    <name type="scientific">Acanthoscelides obtectus</name>
    <name type="common">Bean weevil</name>
    <name type="synonym">Bruchus obtectus</name>
    <dbReference type="NCBI Taxonomy" id="200917"/>
    <lineage>
        <taxon>Eukaryota</taxon>
        <taxon>Metazoa</taxon>
        <taxon>Ecdysozoa</taxon>
        <taxon>Arthropoda</taxon>
        <taxon>Hexapoda</taxon>
        <taxon>Insecta</taxon>
        <taxon>Pterygota</taxon>
        <taxon>Neoptera</taxon>
        <taxon>Endopterygota</taxon>
        <taxon>Coleoptera</taxon>
        <taxon>Polyphaga</taxon>
        <taxon>Cucujiformia</taxon>
        <taxon>Chrysomeloidea</taxon>
        <taxon>Chrysomelidae</taxon>
        <taxon>Bruchinae</taxon>
        <taxon>Bruchini</taxon>
        <taxon>Acanthoscelides</taxon>
    </lineage>
</organism>
<keyword evidence="2" id="KW-1185">Reference proteome</keyword>
<proteinExistence type="predicted"/>
<dbReference type="PANTHER" id="PTHR10773">
    <property type="entry name" value="DNA-DIRECTED RNA POLYMERASES I, II, AND III SUBUNIT RPABC2"/>
    <property type="match status" value="1"/>
</dbReference>